<gene>
    <name evidence="2" type="ORF">ABEU20_001555</name>
</gene>
<proteinExistence type="predicted"/>
<dbReference type="Proteomes" id="UP001629745">
    <property type="component" value="Unassembled WGS sequence"/>
</dbReference>
<comment type="caution">
    <text evidence="2">The sequence shown here is derived from an EMBL/GenBank/DDBJ whole genome shotgun (WGS) entry which is preliminary data.</text>
</comment>
<feature type="region of interest" description="Disordered" evidence="1">
    <location>
        <begin position="172"/>
        <end position="205"/>
    </location>
</feature>
<evidence type="ECO:0000256" key="1">
    <source>
        <dbReference type="SAM" id="MobiDB-lite"/>
    </source>
</evidence>
<organism evidence="2 3">
    <name type="scientific">Rhodococcus parequi</name>
    <dbReference type="NCBI Taxonomy" id="3137122"/>
    <lineage>
        <taxon>Bacteria</taxon>
        <taxon>Bacillati</taxon>
        <taxon>Actinomycetota</taxon>
        <taxon>Actinomycetes</taxon>
        <taxon>Mycobacteriales</taxon>
        <taxon>Nocardiaceae</taxon>
        <taxon>Rhodococcus</taxon>
    </lineage>
</organism>
<reference evidence="2 3" key="1">
    <citation type="submission" date="2023-11" db="EMBL/GenBank/DDBJ databases">
        <authorList>
            <person name="Val-Calvo J."/>
            <person name="Scortti M."/>
            <person name="Vazquez-Boland J."/>
        </authorList>
    </citation>
    <scope>NUCLEOTIDE SEQUENCE [LARGE SCALE GENOMIC DNA]</scope>
    <source>
        <strain evidence="2 3">PAM 2766</strain>
    </source>
</reference>
<evidence type="ECO:0000313" key="3">
    <source>
        <dbReference type="Proteomes" id="UP001629745"/>
    </source>
</evidence>
<dbReference type="EMBL" id="JBDLNV010000002">
    <property type="protein sequence ID" value="MFM1722994.1"/>
    <property type="molecule type" value="Genomic_DNA"/>
</dbReference>
<keyword evidence="3" id="KW-1185">Reference proteome</keyword>
<dbReference type="RefSeq" id="WP_420163562.1">
    <property type="nucleotide sequence ID" value="NZ_JBDLNV010000002.1"/>
</dbReference>
<evidence type="ECO:0000313" key="2">
    <source>
        <dbReference type="EMBL" id="MFM1722994.1"/>
    </source>
</evidence>
<name>A0ABW9FBU0_9NOCA</name>
<protein>
    <submittedName>
        <fullName evidence="2">Uncharacterized protein</fullName>
    </submittedName>
</protein>
<dbReference type="InterPro" id="IPR041638">
    <property type="entry name" value="BaeRF_family11"/>
</dbReference>
<dbReference type="Pfam" id="PF18855">
    <property type="entry name" value="baeRF_family11"/>
    <property type="match status" value="1"/>
</dbReference>
<sequence>MLYSDIPSHAEVRRLAEVEGGTCISIYTPTEDDIHDPGKSRIEFTNQVKSALEQIDDHKERVAFEQAFDDLIEDEAFWWYQARTLVVLATADRVRRYRLPNRLGACAIVSDRFYIKPLLRTVTFPQTAYVLALAEGSVRLIEVTADQPPSKVEVPGLPKDAASYAGVSSLGRTTGGRVHGRGGSAAAAGTGRAAPARAPARVQGEEGKKLRVREYARAIDHELRSVLTGRDIPLILAAAEPTASIYRSVNNYHKLLDEGIQGNPEEMTDEQIAQTTRTILDGYYARQLADTRKHFDELRSKGRAQVEISDVARSATFGRVETLFVDIEGIVPGTVDPDTGTVELAELNGNHEYGVVDEIARRALLTGAKVLAVRSGDVPDEVPAAAILRFAE</sequence>
<accession>A0ABW9FBU0</accession>
<feature type="compositionally biased region" description="Low complexity" evidence="1">
    <location>
        <begin position="184"/>
        <end position="202"/>
    </location>
</feature>